<evidence type="ECO:0000313" key="4">
    <source>
        <dbReference type="Proteomes" id="UP000236753"/>
    </source>
</evidence>
<dbReference type="EMBL" id="FNUX01000012">
    <property type="protein sequence ID" value="SEF84687.1"/>
    <property type="molecule type" value="Genomic_DNA"/>
</dbReference>
<dbReference type="InterPro" id="IPR046817">
    <property type="entry name" value="MmeI_N"/>
</dbReference>
<dbReference type="Proteomes" id="UP000236753">
    <property type="component" value="Unassembled WGS sequence"/>
</dbReference>
<evidence type="ECO:0000259" key="1">
    <source>
        <dbReference type="Pfam" id="PF20464"/>
    </source>
</evidence>
<gene>
    <name evidence="3" type="ORF">SAMN05216334_1121</name>
</gene>
<name>A0A1H5VDY1_9PROT</name>
<evidence type="ECO:0000313" key="3">
    <source>
        <dbReference type="EMBL" id="SEF84687.1"/>
    </source>
</evidence>
<feature type="domain" description="MmeI-like N-terminal" evidence="1">
    <location>
        <begin position="2"/>
        <end position="133"/>
    </location>
</feature>
<accession>A0A1H5VDY1</accession>
<organism evidence="3 4">
    <name type="scientific">Nitrosomonas ureae</name>
    <dbReference type="NCBI Taxonomy" id="44577"/>
    <lineage>
        <taxon>Bacteria</taxon>
        <taxon>Pseudomonadati</taxon>
        <taxon>Pseudomonadota</taxon>
        <taxon>Betaproteobacteria</taxon>
        <taxon>Nitrosomonadales</taxon>
        <taxon>Nitrosomonadaceae</taxon>
        <taxon>Nitrosomonas</taxon>
    </lineage>
</organism>
<dbReference type="AlphaFoldDB" id="A0A1H5VDY1"/>
<dbReference type="Pfam" id="PF20465">
    <property type="entry name" value="MmeI_hel"/>
    <property type="match status" value="1"/>
</dbReference>
<dbReference type="InterPro" id="IPR046819">
    <property type="entry name" value="MmeI_hel"/>
</dbReference>
<dbReference type="RefSeq" id="WP_258039355.1">
    <property type="nucleotide sequence ID" value="NZ_FNUX01000012.1"/>
</dbReference>
<dbReference type="Pfam" id="PF20464">
    <property type="entry name" value="MmeI_N"/>
    <property type="match status" value="1"/>
</dbReference>
<sequence>MEAFGNKATTINRLRSGNTNKTDIAGAVLQYNNIHISACPTGEVLKTLERLKNSPATSRQKTKFILATDGEEFQAEDIISGETIVCAYKDFPDHFGFFLPLAGISTVKQISENAFDIRATSRLNRLYVELLKDNPEWGSTHRRHDMNHFMARLVFCFFAEDTDIFIGNGLFTDTIAQMSAKDSSNTHEIISEIFRAMNTKKEDRIAAELPRWAEVLLLLTEN</sequence>
<feature type="domain" description="MmeI-like helicase spacer" evidence="2">
    <location>
        <begin position="144"/>
        <end position="209"/>
    </location>
</feature>
<reference evidence="3 4" key="1">
    <citation type="submission" date="2016-10" db="EMBL/GenBank/DDBJ databases">
        <authorList>
            <person name="de Groot N.N."/>
        </authorList>
    </citation>
    <scope>NUCLEOTIDE SEQUENCE [LARGE SCALE GENOMIC DNA]</scope>
    <source>
        <strain evidence="3 4">Nm13</strain>
    </source>
</reference>
<protein>
    <submittedName>
        <fullName evidence="3">Uncharacterized protein</fullName>
    </submittedName>
</protein>
<proteinExistence type="predicted"/>
<evidence type="ECO:0000259" key="2">
    <source>
        <dbReference type="Pfam" id="PF20465"/>
    </source>
</evidence>